<keyword evidence="2" id="KW-1185">Reference proteome</keyword>
<comment type="caution">
    <text evidence="1">The sequence shown here is derived from an EMBL/GenBank/DDBJ whole genome shotgun (WGS) entry which is preliminary data.</text>
</comment>
<sequence>MLLTKSVYHFVGFNGYVMIICSQSYVHAKTWGKGHVNNVQYVRYAETGRCNYIQNFATHIDPVHKTQWLALLSSKSIGLILKSIKVDYKFPMTWPDKISVYHKLRSMPSGSTSNIILDVLVMSEARQRPAARCLEDVVVYDYQQARKTTLEPFMLKQFQKTFKLQEEAKHANTRKIRQLLEEVRGLEKASWDRPGAQEDFGSAGP</sequence>
<dbReference type="Gene3D" id="3.10.129.10">
    <property type="entry name" value="Hotdog Thioesterase"/>
    <property type="match status" value="1"/>
</dbReference>
<dbReference type="InterPro" id="IPR050563">
    <property type="entry name" value="4-hydroxybenzoyl-CoA_TE"/>
</dbReference>
<dbReference type="EMBL" id="LCWF01000264">
    <property type="protein sequence ID" value="KKY13721.1"/>
    <property type="molecule type" value="Genomic_DNA"/>
</dbReference>
<evidence type="ECO:0000313" key="2">
    <source>
        <dbReference type="Proteomes" id="UP000053317"/>
    </source>
</evidence>
<gene>
    <name evidence="1" type="ORF">UCRPC4_g06931</name>
</gene>
<dbReference type="OrthoDB" id="5538558at2759"/>
<name>A0A0G2DU32_PHACM</name>
<organism evidence="1 2">
    <name type="scientific">Phaeomoniella chlamydospora</name>
    <name type="common">Phaeoacremonium chlamydosporum</name>
    <dbReference type="NCBI Taxonomy" id="158046"/>
    <lineage>
        <taxon>Eukaryota</taxon>
        <taxon>Fungi</taxon>
        <taxon>Dikarya</taxon>
        <taxon>Ascomycota</taxon>
        <taxon>Pezizomycotina</taxon>
        <taxon>Eurotiomycetes</taxon>
        <taxon>Chaetothyriomycetidae</taxon>
        <taxon>Phaeomoniellales</taxon>
        <taxon>Phaeomoniellaceae</taxon>
        <taxon>Phaeomoniella</taxon>
    </lineage>
</organism>
<proteinExistence type="predicted"/>
<dbReference type="AlphaFoldDB" id="A0A0G2DU32"/>
<dbReference type="Proteomes" id="UP000053317">
    <property type="component" value="Unassembled WGS sequence"/>
</dbReference>
<dbReference type="InterPro" id="IPR029069">
    <property type="entry name" value="HotDog_dom_sf"/>
</dbReference>
<evidence type="ECO:0000313" key="1">
    <source>
        <dbReference type="EMBL" id="KKY13721.1"/>
    </source>
</evidence>
<dbReference type="PANTHER" id="PTHR31793">
    <property type="entry name" value="4-HYDROXYBENZOYL-COA THIOESTERASE FAMILY MEMBER"/>
    <property type="match status" value="1"/>
</dbReference>
<reference evidence="1 2" key="2">
    <citation type="submission" date="2015-05" db="EMBL/GenBank/DDBJ databases">
        <authorList>
            <person name="Morales-Cruz A."/>
            <person name="Amrine K.C."/>
            <person name="Cantu D."/>
        </authorList>
    </citation>
    <scope>NUCLEOTIDE SEQUENCE [LARGE SCALE GENOMIC DNA]</scope>
    <source>
        <strain evidence="1">UCRPC4</strain>
    </source>
</reference>
<reference evidence="1 2" key="1">
    <citation type="submission" date="2015-05" db="EMBL/GenBank/DDBJ databases">
        <title>Distinctive expansion of gene families associated with plant cell wall degradation and secondary metabolism in the genomes of grapevine trunk pathogens.</title>
        <authorList>
            <person name="Lawrence D.P."/>
            <person name="Travadon R."/>
            <person name="Rolshausen P.E."/>
            <person name="Baumgartner K."/>
        </authorList>
    </citation>
    <scope>NUCLEOTIDE SEQUENCE [LARGE SCALE GENOMIC DNA]</scope>
    <source>
        <strain evidence="1">UCRPC4</strain>
    </source>
</reference>
<dbReference type="PANTHER" id="PTHR31793:SF39">
    <property type="entry name" value="THIOESTERASE_THIOL ESTER DEHYDRASE-ISOMERASE"/>
    <property type="match status" value="1"/>
</dbReference>
<dbReference type="SUPFAM" id="SSF54637">
    <property type="entry name" value="Thioesterase/thiol ester dehydrase-isomerase"/>
    <property type="match status" value="1"/>
</dbReference>
<protein>
    <recommendedName>
        <fullName evidence="3">Thioesterase thiol ester dehydrase-isomerase</fullName>
    </recommendedName>
</protein>
<dbReference type="GO" id="GO:0047617">
    <property type="term" value="F:fatty acyl-CoA hydrolase activity"/>
    <property type="evidence" value="ECO:0007669"/>
    <property type="project" value="TreeGrafter"/>
</dbReference>
<accession>A0A0G2DU32</accession>
<evidence type="ECO:0008006" key="3">
    <source>
        <dbReference type="Google" id="ProtNLM"/>
    </source>
</evidence>
<dbReference type="Pfam" id="PF13279">
    <property type="entry name" value="4HBT_2"/>
    <property type="match status" value="1"/>
</dbReference>